<dbReference type="Proteomes" id="UP000515743">
    <property type="component" value="Chromosome"/>
</dbReference>
<dbReference type="EMBL" id="CP059404">
    <property type="protein sequence ID" value="QNE89928.1"/>
    <property type="molecule type" value="Genomic_DNA"/>
</dbReference>
<name>A0A7G7CQR2_9CORY</name>
<protein>
    <recommendedName>
        <fullName evidence="9">4,4'-diaponeurosporenoate glycosyltransferase</fullName>
    </recommendedName>
</protein>
<keyword evidence="13" id="KW-1185">Reference proteome</keyword>
<comment type="pathway">
    <text evidence="7">Carotenoid biosynthesis; staphyloxanthin biosynthesis; staphyloxanthin from farnesyl diphosphate: step 4/5.</text>
</comment>
<evidence type="ECO:0000256" key="3">
    <source>
        <dbReference type="ARBA" id="ARBA00022676"/>
    </source>
</evidence>
<dbReference type="AlphaFoldDB" id="A0A7G7CQR2"/>
<evidence type="ECO:0000256" key="1">
    <source>
        <dbReference type="ARBA" id="ARBA00004236"/>
    </source>
</evidence>
<evidence type="ECO:0000256" key="4">
    <source>
        <dbReference type="ARBA" id="ARBA00022679"/>
    </source>
</evidence>
<proteinExistence type="inferred from homology"/>
<dbReference type="InterPro" id="IPR001173">
    <property type="entry name" value="Glyco_trans_2-like"/>
</dbReference>
<evidence type="ECO:0000256" key="9">
    <source>
        <dbReference type="ARBA" id="ARBA00040345"/>
    </source>
</evidence>
<comment type="function">
    <text evidence="6">Catalyzes the glycosylation of 4,4'-diaponeurosporenoate, i.e. the esterification of glucose at the C1'' position with the carboxyl group of 4,4'-diaponeurosporenic acid, to form glycosyl-4,4'-diaponeurosporenoate. This is a step in the biosynthesis of staphyloxanthin, an orange pigment present in most staphylococci strains.</text>
</comment>
<dbReference type="GO" id="GO:0005886">
    <property type="term" value="C:plasma membrane"/>
    <property type="evidence" value="ECO:0007669"/>
    <property type="project" value="UniProtKB-SubCell"/>
</dbReference>
<feature type="domain" description="Glycosyltransferase 2-like" evidence="11">
    <location>
        <begin position="9"/>
        <end position="130"/>
    </location>
</feature>
<comment type="subcellular location">
    <subcellularLocation>
        <location evidence="1">Cell membrane</location>
    </subcellularLocation>
</comment>
<dbReference type="KEGG" id="cik:H0194_02515"/>
<evidence type="ECO:0000259" key="11">
    <source>
        <dbReference type="Pfam" id="PF00535"/>
    </source>
</evidence>
<dbReference type="Pfam" id="PF00535">
    <property type="entry name" value="Glycos_transf_2"/>
    <property type="match status" value="1"/>
</dbReference>
<evidence type="ECO:0000256" key="10">
    <source>
        <dbReference type="SAM" id="MobiDB-lite"/>
    </source>
</evidence>
<keyword evidence="2" id="KW-1003">Cell membrane</keyword>
<dbReference type="RefSeq" id="WP_185176302.1">
    <property type="nucleotide sequence ID" value="NZ_CP059404.1"/>
</dbReference>
<comment type="similarity">
    <text evidence="8">Belongs to the glycosyltransferase 2 family. CrtQ subfamily.</text>
</comment>
<feature type="compositionally biased region" description="Basic and acidic residues" evidence="10">
    <location>
        <begin position="231"/>
        <end position="249"/>
    </location>
</feature>
<evidence type="ECO:0000313" key="13">
    <source>
        <dbReference type="Proteomes" id="UP000515743"/>
    </source>
</evidence>
<organism evidence="12 13">
    <name type="scientific">Corynebacterium incognita</name>
    <dbReference type="NCBI Taxonomy" id="2754725"/>
    <lineage>
        <taxon>Bacteria</taxon>
        <taxon>Bacillati</taxon>
        <taxon>Actinomycetota</taxon>
        <taxon>Actinomycetes</taxon>
        <taxon>Mycobacteriales</taxon>
        <taxon>Corynebacteriaceae</taxon>
        <taxon>Corynebacterium</taxon>
    </lineage>
</organism>
<reference evidence="12 13" key="1">
    <citation type="submission" date="2020-07" db="EMBL/GenBank/DDBJ databases">
        <title>Complete genome and description of Corynebacterium incognita strain Marseille-Q3630 sp. nov.</title>
        <authorList>
            <person name="Boxberger M."/>
        </authorList>
    </citation>
    <scope>NUCLEOTIDE SEQUENCE [LARGE SCALE GENOMIC DNA]</scope>
    <source>
        <strain evidence="12 13">Marseille-Q3630</strain>
    </source>
</reference>
<dbReference type="Gene3D" id="3.90.550.10">
    <property type="entry name" value="Spore Coat Polysaccharide Biosynthesis Protein SpsA, Chain A"/>
    <property type="match status" value="1"/>
</dbReference>
<evidence type="ECO:0000256" key="5">
    <source>
        <dbReference type="ARBA" id="ARBA00023136"/>
    </source>
</evidence>
<gene>
    <name evidence="12" type="ORF">H0194_02515</name>
</gene>
<evidence type="ECO:0000256" key="7">
    <source>
        <dbReference type="ARBA" id="ARBA00037904"/>
    </source>
</evidence>
<dbReference type="GO" id="GO:0016757">
    <property type="term" value="F:glycosyltransferase activity"/>
    <property type="evidence" value="ECO:0007669"/>
    <property type="project" value="UniProtKB-KW"/>
</dbReference>
<dbReference type="InterPro" id="IPR029044">
    <property type="entry name" value="Nucleotide-diphossugar_trans"/>
</dbReference>
<feature type="region of interest" description="Disordered" evidence="10">
    <location>
        <begin position="205"/>
        <end position="249"/>
    </location>
</feature>
<dbReference type="SUPFAM" id="SSF53448">
    <property type="entry name" value="Nucleotide-diphospho-sugar transferases"/>
    <property type="match status" value="1"/>
</dbReference>
<keyword evidence="4 12" id="KW-0808">Transferase</keyword>
<evidence type="ECO:0000256" key="2">
    <source>
        <dbReference type="ARBA" id="ARBA00022475"/>
    </source>
</evidence>
<dbReference type="PANTHER" id="PTHR43646">
    <property type="entry name" value="GLYCOSYLTRANSFERASE"/>
    <property type="match status" value="1"/>
</dbReference>
<keyword evidence="3" id="KW-0328">Glycosyltransferase</keyword>
<sequence>MKSITHALVVIPAHDEEDHIASCLAAVFAAARHVNIHVEVVVALDQCNDRTEQIVDDVPHDIHALSFSFAEVGRSRHAGIIAGLVILRDVDKSNIWILNTDADSVVPPTWIATHLRYAQDYDAVAGTVDPDWGDTPQEIIDEYNRHYDNSPGHSHIHGANMSFGAGAYLDVGGFPRTDESEDVALLDLMLVDGMRIARIAEDPVVTSTRDSDRTPGGFSGYIAALGDEIDQASRDKDRKNPDPRGVVDA</sequence>
<evidence type="ECO:0000313" key="12">
    <source>
        <dbReference type="EMBL" id="QNE89928.1"/>
    </source>
</evidence>
<keyword evidence="5" id="KW-0472">Membrane</keyword>
<accession>A0A7G7CQR2</accession>
<evidence type="ECO:0000256" key="6">
    <source>
        <dbReference type="ARBA" id="ARBA00037281"/>
    </source>
</evidence>
<evidence type="ECO:0000256" key="8">
    <source>
        <dbReference type="ARBA" id="ARBA00038120"/>
    </source>
</evidence>
<dbReference type="PANTHER" id="PTHR43646:SF2">
    <property type="entry name" value="GLYCOSYLTRANSFERASE 2-LIKE DOMAIN-CONTAINING PROTEIN"/>
    <property type="match status" value="1"/>
</dbReference>